<dbReference type="GO" id="GO:0006780">
    <property type="term" value="P:uroporphyrinogen III biosynthetic process"/>
    <property type="evidence" value="ECO:0007669"/>
    <property type="project" value="InterPro"/>
</dbReference>
<organism evidence="2 3">
    <name type="scientific">Candidatus Hydrogenisulfobacillus filiaventi</name>
    <dbReference type="NCBI Taxonomy" id="2707344"/>
    <lineage>
        <taxon>Bacteria</taxon>
        <taxon>Bacillati</taxon>
        <taxon>Bacillota</taxon>
        <taxon>Clostridia</taxon>
        <taxon>Eubacteriales</taxon>
        <taxon>Clostridiales Family XVII. Incertae Sedis</taxon>
        <taxon>Candidatus Hydrogenisulfobacillus</taxon>
    </lineage>
</organism>
<dbReference type="InterPro" id="IPR036108">
    <property type="entry name" value="4pyrrol_syn_uPrphyn_synt_sf"/>
</dbReference>
<dbReference type="InterPro" id="IPR039793">
    <property type="entry name" value="UROS/Hem4"/>
</dbReference>
<dbReference type="Gene3D" id="3.40.50.10090">
    <property type="match status" value="2"/>
</dbReference>
<evidence type="ECO:0000259" key="1">
    <source>
        <dbReference type="Pfam" id="PF02602"/>
    </source>
</evidence>
<dbReference type="InterPro" id="IPR003754">
    <property type="entry name" value="4pyrrol_synth_uPrphyn_synth"/>
</dbReference>
<dbReference type="PANTHER" id="PTHR40082:SF1">
    <property type="entry name" value="BLR5956 PROTEIN"/>
    <property type="match status" value="1"/>
</dbReference>
<gene>
    <name evidence="2" type="ORF">R50_0855</name>
</gene>
<dbReference type="AlphaFoldDB" id="A0A6F8ZEL2"/>
<proteinExistence type="predicted"/>
<dbReference type="PANTHER" id="PTHR40082">
    <property type="entry name" value="BLR5956 PROTEIN"/>
    <property type="match status" value="1"/>
</dbReference>
<reference evidence="2 3" key="1">
    <citation type="submission" date="2020-02" db="EMBL/GenBank/DDBJ databases">
        <authorList>
            <person name="Hogendoorn C."/>
        </authorList>
    </citation>
    <scope>NUCLEOTIDE SEQUENCE [LARGE SCALE GENOMIC DNA]</scope>
    <source>
        <strain evidence="2">R501</strain>
    </source>
</reference>
<dbReference type="KEGG" id="hfv:R50_0855"/>
<accession>A0A6F8ZEL2</accession>
<dbReference type="Pfam" id="PF02602">
    <property type="entry name" value="HEM4"/>
    <property type="match status" value="1"/>
</dbReference>
<sequence length="453" mass="46985">MTGRPQRRVSWVGTGPLPGSVAAAGAARLAEARSVLPWPGLDPIPWLSWAPEAAWRLPEAWDPEAPVPGVRLVPWWAPVAALQREWAAARVAGVEPEWIPGPAVWAELAAVAGPEALPAVTAEAGAGPLPGPGVPDLGMTVEEPGAAARLLAAGWAPGTPVTVYQADGRSLTWTPAVLETVEALGTPAAWRLGRGAAAGGRRWPRIWFLREPPAPAVLEAVRERGVVPVVAPVSATAPAPDPAAVMAMVTELDRYAWVVFTSRTAVEAFAAALSGAGADIRRLTARVAVVGAETARALRTRLHLEPDLVATDPRQEGLVAELVPRIGAGERVLLPGGDLNRPGLADAIRARGGRAEPVVLYRTVPRRLPALLAKALAEGGVDGLVVTAPSSLQHLLEALDADGRAGLEQVAIASIGPTTTRALLEAGLRPAVETARPSVAALAEALADRLVRA</sequence>
<name>A0A6F8ZEL2_9FIRM</name>
<evidence type="ECO:0000313" key="2">
    <source>
        <dbReference type="EMBL" id="CAB1128361.1"/>
    </source>
</evidence>
<dbReference type="EMBL" id="LR778114">
    <property type="protein sequence ID" value="CAB1128361.1"/>
    <property type="molecule type" value="Genomic_DNA"/>
</dbReference>
<dbReference type="GO" id="GO:0004852">
    <property type="term" value="F:uroporphyrinogen-III synthase activity"/>
    <property type="evidence" value="ECO:0007669"/>
    <property type="project" value="UniProtKB-EC"/>
</dbReference>
<protein>
    <submittedName>
        <fullName evidence="2">Putative Uroporphyrinogen-III synthase</fullName>
        <ecNumber evidence="2">4.2.1.75</ecNumber>
    </submittedName>
</protein>
<dbReference type="EC" id="4.2.1.75" evidence="2"/>
<keyword evidence="3" id="KW-1185">Reference proteome</keyword>
<keyword evidence="2" id="KW-0456">Lyase</keyword>
<dbReference type="SUPFAM" id="SSF69618">
    <property type="entry name" value="HemD-like"/>
    <property type="match status" value="1"/>
</dbReference>
<evidence type="ECO:0000313" key="3">
    <source>
        <dbReference type="Proteomes" id="UP000503399"/>
    </source>
</evidence>
<dbReference type="Proteomes" id="UP000503399">
    <property type="component" value="Chromosome"/>
</dbReference>
<feature type="domain" description="Tetrapyrrole biosynthesis uroporphyrinogen III synthase" evidence="1">
    <location>
        <begin position="219"/>
        <end position="443"/>
    </location>
</feature>
<dbReference type="CDD" id="cd06578">
    <property type="entry name" value="HemD"/>
    <property type="match status" value="1"/>
</dbReference>